<organism evidence="12 13">
    <name type="scientific">Roseobacter cerasinus</name>
    <dbReference type="NCBI Taxonomy" id="2602289"/>
    <lineage>
        <taxon>Bacteria</taxon>
        <taxon>Pseudomonadati</taxon>
        <taxon>Pseudomonadota</taxon>
        <taxon>Alphaproteobacteria</taxon>
        <taxon>Rhodobacterales</taxon>
        <taxon>Roseobacteraceae</taxon>
        <taxon>Roseobacter</taxon>
    </lineage>
</organism>
<keyword evidence="5 9" id="KW-0067">ATP-binding</keyword>
<keyword evidence="6 8" id="KW-0315">Glutamine amidotransferase</keyword>
<keyword evidence="4 9" id="KW-0547">Nucleotide-binding</keyword>
<dbReference type="InterPro" id="IPR029055">
    <property type="entry name" value="Ntn_hydrolases_N"/>
</dbReference>
<proteinExistence type="inferred from homology"/>
<comment type="caution">
    <text evidence="12">The sequence shown here is derived from an EMBL/GenBank/DDBJ whole genome shotgun (WGS) entry which is preliminary data.</text>
</comment>
<dbReference type="CDD" id="cd01991">
    <property type="entry name" value="Asn_synthase_B_C"/>
    <property type="match status" value="1"/>
</dbReference>
<dbReference type="InterPro" id="IPR001962">
    <property type="entry name" value="Asn_synthase"/>
</dbReference>
<dbReference type="Gene3D" id="3.60.20.10">
    <property type="entry name" value="Glutamine Phosphoribosylpyrophosphate, subunit 1, domain 1"/>
    <property type="match status" value="1"/>
</dbReference>
<dbReference type="PROSITE" id="PS51278">
    <property type="entry name" value="GATASE_TYPE_2"/>
    <property type="match status" value="1"/>
</dbReference>
<dbReference type="InterPro" id="IPR017932">
    <property type="entry name" value="GATase_2_dom"/>
</dbReference>
<feature type="binding site" evidence="9">
    <location>
        <position position="289"/>
    </location>
    <ligand>
        <name>ATP</name>
        <dbReference type="ChEBI" id="CHEBI:30616"/>
    </ligand>
</feature>
<dbReference type="Proteomes" id="UP000436522">
    <property type="component" value="Unassembled WGS sequence"/>
</dbReference>
<dbReference type="InterPro" id="IPR014729">
    <property type="entry name" value="Rossmann-like_a/b/a_fold"/>
</dbReference>
<dbReference type="Pfam" id="PF00733">
    <property type="entry name" value="Asn_synthase"/>
    <property type="match status" value="1"/>
</dbReference>
<evidence type="ECO:0000256" key="3">
    <source>
        <dbReference type="ARBA" id="ARBA00012737"/>
    </source>
</evidence>
<dbReference type="OrthoDB" id="9763290at2"/>
<dbReference type="AlphaFoldDB" id="A0A640VS60"/>
<dbReference type="GO" id="GO:0004066">
    <property type="term" value="F:asparagine synthase (glutamine-hydrolyzing) activity"/>
    <property type="evidence" value="ECO:0007669"/>
    <property type="project" value="UniProtKB-EC"/>
</dbReference>
<dbReference type="CDD" id="cd00712">
    <property type="entry name" value="AsnB"/>
    <property type="match status" value="1"/>
</dbReference>
<name>A0A640VS60_9RHOB</name>
<comment type="pathway">
    <text evidence="1">Amino-acid biosynthesis; L-asparagine biosynthesis; L-asparagine from L-aspartate (L-Gln route): step 1/1.</text>
</comment>
<evidence type="ECO:0000259" key="11">
    <source>
        <dbReference type="PROSITE" id="PS51278"/>
    </source>
</evidence>
<gene>
    <name evidence="12" type="primary">asnB</name>
    <name evidence="12" type="ORF">So717_27960</name>
</gene>
<evidence type="ECO:0000313" key="12">
    <source>
        <dbReference type="EMBL" id="GFE51043.1"/>
    </source>
</evidence>
<dbReference type="RefSeq" id="WP_159978377.1">
    <property type="nucleotide sequence ID" value="NZ_BLIV01000005.1"/>
</dbReference>
<dbReference type="Pfam" id="PF13537">
    <property type="entry name" value="GATase_7"/>
    <property type="match status" value="1"/>
</dbReference>
<reference evidence="12 13" key="1">
    <citation type="submission" date="2019-12" db="EMBL/GenBank/DDBJ databases">
        <title>Roseobacter cerasinus sp. nov., isolated from seawater around aquaculture.</title>
        <authorList>
            <person name="Muramatsu S."/>
            <person name="Takabe Y."/>
            <person name="Mori K."/>
            <person name="Takaichi S."/>
            <person name="Hanada S."/>
        </authorList>
    </citation>
    <scope>NUCLEOTIDE SEQUENCE [LARGE SCALE GENOMIC DNA]</scope>
    <source>
        <strain evidence="12 13">AI77</strain>
    </source>
</reference>
<dbReference type="GO" id="GO:0005829">
    <property type="term" value="C:cytosol"/>
    <property type="evidence" value="ECO:0007669"/>
    <property type="project" value="TreeGrafter"/>
</dbReference>
<dbReference type="GO" id="GO:0006529">
    <property type="term" value="P:asparagine biosynthetic process"/>
    <property type="evidence" value="ECO:0007669"/>
    <property type="project" value="UniProtKB-KW"/>
</dbReference>
<evidence type="ECO:0000256" key="5">
    <source>
        <dbReference type="ARBA" id="ARBA00022840"/>
    </source>
</evidence>
<dbReference type="InterPro" id="IPR033738">
    <property type="entry name" value="AsnB_N"/>
</dbReference>
<evidence type="ECO:0000256" key="10">
    <source>
        <dbReference type="PIRSR" id="PIRSR001589-3"/>
    </source>
</evidence>
<dbReference type="SUPFAM" id="SSF52402">
    <property type="entry name" value="Adenine nucleotide alpha hydrolases-like"/>
    <property type="match status" value="1"/>
</dbReference>
<evidence type="ECO:0000256" key="6">
    <source>
        <dbReference type="ARBA" id="ARBA00022962"/>
    </source>
</evidence>
<dbReference type="EC" id="6.3.5.4" evidence="3"/>
<accession>A0A640VS60</accession>
<dbReference type="GO" id="GO:0005524">
    <property type="term" value="F:ATP binding"/>
    <property type="evidence" value="ECO:0007669"/>
    <property type="project" value="UniProtKB-KW"/>
</dbReference>
<evidence type="ECO:0000256" key="4">
    <source>
        <dbReference type="ARBA" id="ARBA00022741"/>
    </source>
</evidence>
<dbReference type="SUPFAM" id="SSF56235">
    <property type="entry name" value="N-terminal nucleophile aminohydrolases (Ntn hydrolases)"/>
    <property type="match status" value="1"/>
</dbReference>
<evidence type="ECO:0000256" key="9">
    <source>
        <dbReference type="PIRSR" id="PIRSR001589-2"/>
    </source>
</evidence>
<evidence type="ECO:0000256" key="2">
    <source>
        <dbReference type="ARBA" id="ARBA00005752"/>
    </source>
</evidence>
<comment type="catalytic activity">
    <reaction evidence="7">
        <text>L-aspartate + L-glutamine + ATP + H2O = L-asparagine + L-glutamate + AMP + diphosphate + H(+)</text>
        <dbReference type="Rhea" id="RHEA:12228"/>
        <dbReference type="ChEBI" id="CHEBI:15377"/>
        <dbReference type="ChEBI" id="CHEBI:15378"/>
        <dbReference type="ChEBI" id="CHEBI:29985"/>
        <dbReference type="ChEBI" id="CHEBI:29991"/>
        <dbReference type="ChEBI" id="CHEBI:30616"/>
        <dbReference type="ChEBI" id="CHEBI:33019"/>
        <dbReference type="ChEBI" id="CHEBI:58048"/>
        <dbReference type="ChEBI" id="CHEBI:58359"/>
        <dbReference type="ChEBI" id="CHEBI:456215"/>
        <dbReference type="EC" id="6.3.5.4"/>
    </reaction>
</comment>
<evidence type="ECO:0000256" key="1">
    <source>
        <dbReference type="ARBA" id="ARBA00005187"/>
    </source>
</evidence>
<dbReference type="InterPro" id="IPR006426">
    <property type="entry name" value="Asn_synth_AEB"/>
</dbReference>
<protein>
    <recommendedName>
        <fullName evidence="3">asparagine synthase (glutamine-hydrolyzing)</fullName>
        <ecNumber evidence="3">6.3.5.4</ecNumber>
    </recommendedName>
</protein>
<sequence>MCGIFGAFRWDGGRVSGGSSMAKALRHRGPDAEGMHEGPGILLGNTRLSILDLTEASNQPLYSEDGDLVVVQNGEIYNYIELRETLRQAGYRFRTQGDTEVLLHGFDHWGPDVVHRLNGMFAFAVYRISTQTLWLFRDRLGVKPLYLAGNEESGTLWFGSEIKAILTNGRRYAPDISSLAKFFALNYIPAPATIFQGIHHLMPGCRAKIDRTGDVKIDRYWDLNSVSPDKAMSPGDVHAGLIRILDDATRIRMRSDAAFGAFLSGGLDSASVVGMMSLYQNAPIRTYSIGFEDPRFDETYWARRVAARFGSYHQVQIMEPDLETLWPQMIWNCDQPHGDISFVPTGQISALASQEVRMVLTGDGGDELFGGYEKYLQVFPGGKTDQLAPDWESAFARGSGLLEGSQPEWLLAGDLAAAFAEDDPYSALTRPMEAASHQDPINRVLLAETLTLLPGNNLVKPDRMAMAHGLEVRSPFLDYRMAEFAFQVPGALKLSGGRTKAVYKDAMLPLLGQEIVERRKQMFTVPVGEWFRQALASYCQSCLLDGRLEARNLFTGEGLRRLVGEHLSGHANHTRQLRALIATELWFRRFEDLENTPAERTEMA</sequence>
<dbReference type="PANTHER" id="PTHR43284">
    <property type="entry name" value="ASPARAGINE SYNTHETASE (GLUTAMINE-HYDROLYZING)"/>
    <property type="match status" value="1"/>
</dbReference>
<keyword evidence="8" id="KW-0028">Amino-acid biosynthesis</keyword>
<dbReference type="NCBIfam" id="TIGR01536">
    <property type="entry name" value="asn_synth_AEB"/>
    <property type="match status" value="1"/>
</dbReference>
<dbReference type="Gene3D" id="3.40.50.620">
    <property type="entry name" value="HUPs"/>
    <property type="match status" value="1"/>
</dbReference>
<dbReference type="EMBL" id="BLIV01000005">
    <property type="protein sequence ID" value="GFE51043.1"/>
    <property type="molecule type" value="Genomic_DNA"/>
</dbReference>
<evidence type="ECO:0000313" key="13">
    <source>
        <dbReference type="Proteomes" id="UP000436522"/>
    </source>
</evidence>
<dbReference type="InterPro" id="IPR051786">
    <property type="entry name" value="ASN_synthetase/amidase"/>
</dbReference>
<dbReference type="PIRSF" id="PIRSF001589">
    <property type="entry name" value="Asn_synthetase_glu-h"/>
    <property type="match status" value="1"/>
</dbReference>
<keyword evidence="13" id="KW-1185">Reference proteome</keyword>
<evidence type="ECO:0000256" key="8">
    <source>
        <dbReference type="PIRSR" id="PIRSR001589-1"/>
    </source>
</evidence>
<feature type="domain" description="Glutamine amidotransferase type-2" evidence="11">
    <location>
        <begin position="2"/>
        <end position="212"/>
    </location>
</feature>
<evidence type="ECO:0000256" key="7">
    <source>
        <dbReference type="ARBA" id="ARBA00048741"/>
    </source>
</evidence>
<comment type="similarity">
    <text evidence="2">Belongs to the asparagine synthetase family.</text>
</comment>
<feature type="site" description="Important for beta-aspartyl-AMP intermediate formation" evidence="10">
    <location>
        <position position="363"/>
    </location>
</feature>
<dbReference type="PANTHER" id="PTHR43284:SF1">
    <property type="entry name" value="ASPARAGINE SYNTHETASE"/>
    <property type="match status" value="1"/>
</dbReference>
<feature type="binding site" evidence="9">
    <location>
        <position position="98"/>
    </location>
    <ligand>
        <name>L-glutamine</name>
        <dbReference type="ChEBI" id="CHEBI:58359"/>
    </ligand>
</feature>
<feature type="active site" description="For GATase activity" evidence="8">
    <location>
        <position position="2"/>
    </location>
</feature>
<keyword evidence="8" id="KW-0061">Asparagine biosynthesis</keyword>